<dbReference type="Proteomes" id="UP001223586">
    <property type="component" value="Unassembled WGS sequence"/>
</dbReference>
<dbReference type="Gene3D" id="3.40.50.980">
    <property type="match status" value="2"/>
</dbReference>
<evidence type="ECO:0000256" key="2">
    <source>
        <dbReference type="ARBA" id="ARBA00006432"/>
    </source>
</evidence>
<dbReference type="Pfam" id="PF13193">
    <property type="entry name" value="AMP-binding_C"/>
    <property type="match status" value="2"/>
</dbReference>
<dbReference type="Gene3D" id="3.40.50.12780">
    <property type="entry name" value="N-terminal domain of ligase-like"/>
    <property type="match status" value="1"/>
</dbReference>
<comment type="cofactor">
    <cofactor evidence="1">
        <name>pantetheine 4'-phosphate</name>
        <dbReference type="ChEBI" id="CHEBI:47942"/>
    </cofactor>
</comment>
<dbReference type="PROSITE" id="PS00012">
    <property type="entry name" value="PHOSPHOPANTETHEINE"/>
    <property type="match status" value="1"/>
</dbReference>
<dbReference type="InterPro" id="IPR023213">
    <property type="entry name" value="CAT-like_dom_sf"/>
</dbReference>
<dbReference type="InterPro" id="IPR045851">
    <property type="entry name" value="AMP-bd_C_sf"/>
</dbReference>
<name>A0ABT9WQ39_9BACI</name>
<dbReference type="InterPro" id="IPR020845">
    <property type="entry name" value="AMP-binding_CS"/>
</dbReference>
<dbReference type="Gene3D" id="2.30.38.10">
    <property type="entry name" value="Luciferase, Domain 3"/>
    <property type="match status" value="1"/>
</dbReference>
<dbReference type="InterPro" id="IPR001242">
    <property type="entry name" value="Condensation_dom"/>
</dbReference>
<dbReference type="Pfam" id="PF00501">
    <property type="entry name" value="AMP-binding"/>
    <property type="match status" value="2"/>
</dbReference>
<dbReference type="NCBIfam" id="TIGR01733">
    <property type="entry name" value="AA-adenyl-dom"/>
    <property type="match status" value="2"/>
</dbReference>
<evidence type="ECO:0000256" key="5">
    <source>
        <dbReference type="ARBA" id="ARBA00023194"/>
    </source>
</evidence>
<evidence type="ECO:0000313" key="8">
    <source>
        <dbReference type="Proteomes" id="UP001223586"/>
    </source>
</evidence>
<dbReference type="InterPro" id="IPR006162">
    <property type="entry name" value="Ppantetheine_attach_site"/>
</dbReference>
<reference evidence="7 8" key="1">
    <citation type="submission" date="2023-07" db="EMBL/GenBank/DDBJ databases">
        <title>Genomic Encyclopedia of Type Strains, Phase IV (KMG-IV): sequencing the most valuable type-strain genomes for metagenomic binning, comparative biology and taxonomic classification.</title>
        <authorList>
            <person name="Goeker M."/>
        </authorList>
    </citation>
    <scope>NUCLEOTIDE SEQUENCE [LARGE SCALE GENOMIC DNA]</scope>
    <source>
        <strain evidence="7 8">DSM 23837</strain>
    </source>
</reference>
<dbReference type="InterPro" id="IPR020459">
    <property type="entry name" value="AMP-binding"/>
</dbReference>
<dbReference type="Gene3D" id="1.10.1200.10">
    <property type="entry name" value="ACP-like"/>
    <property type="match status" value="2"/>
</dbReference>
<dbReference type="InterPro" id="IPR009081">
    <property type="entry name" value="PP-bd_ACP"/>
</dbReference>
<dbReference type="CDD" id="cd05930">
    <property type="entry name" value="A_NRPS"/>
    <property type="match status" value="1"/>
</dbReference>
<protein>
    <submittedName>
        <fullName evidence="7">Amino acid adenylation domain-containing protein</fullName>
    </submittedName>
</protein>
<dbReference type="SUPFAM" id="SSF52777">
    <property type="entry name" value="CoA-dependent acyltransferases"/>
    <property type="match status" value="2"/>
</dbReference>
<dbReference type="PANTHER" id="PTHR45527">
    <property type="entry name" value="NONRIBOSOMAL PEPTIDE SYNTHETASE"/>
    <property type="match status" value="1"/>
</dbReference>
<dbReference type="Pfam" id="PF00668">
    <property type="entry name" value="Condensation"/>
    <property type="match status" value="1"/>
</dbReference>
<evidence type="ECO:0000313" key="7">
    <source>
        <dbReference type="EMBL" id="MDQ0175263.1"/>
    </source>
</evidence>
<dbReference type="Gene3D" id="3.30.559.10">
    <property type="entry name" value="Chloramphenicol acetyltransferase-like domain"/>
    <property type="match status" value="1"/>
</dbReference>
<gene>
    <name evidence="7" type="ORF">J2S08_001097</name>
</gene>
<sequence>MKNQEKTLQARIFECLQRYRENVALECGEEKISYEELDRHSNCIANMILSSNGNKKFANICILLNSKTRFITAMIGIFKAGCVFVPLDPAYPDKRIKKMIETVEPTMIITDPDNIYRLKNCSLNENTKVIAVSNQFYSDDKSQMHQPNVSYSIDDPIYIYFTSGSTGAPKAIVGKNNSLVHFIEWEMETFGVDETFHISQLTTPSHDPLLRDVFVALFSGGKVCIPKTKEMILDSEQLINWIDQSRISLIHCTPSLFRMFNSLNLSKQHFSQLKYILLAGERIIPWELKSWFERFNNRIQLVNLYGSTETTMVKTFYLLKPGDVNRRSIPAGVPMKGAKVIILDNNMEVCPSGALGEIIIRTPYRSLGYYNHPELNKSKFIQNPFSNNPNDLIYKTGDLGRILPDGNLEFCGRADRQVKIRGIRVELEEIENEILKYAPIKECAVHLISSSVNDEMLAAYYVSNVEVDEAELRSFLEDSINHYMMPAHFIKLEAMPLTPNGKLDYDVLPHPDRVTTQQSDSPRDEIEKKLAEIWLEILDISEVGVKQNFLHIGGHSLNIMTLISKVNKQFDVELPLSEVFKDATIEGIANYIRKSKRREYIQIAPVSRRRFYPVSSSQKRMLALSQFAPQATAYNMPCTMWIEGDLDKDRFENTFAMILARHEVLRTSFELVNSEYVQRVHEKVDFKINYFDVSLEQAEDMISSFIQPFHLEETPLFRAALIRVSHLKHLFIFDIHHVVADAESMSIILREFVQLYEGNSLEDLTVQFKDYCIWQSKFRETNNYKKQEHYWLELFKGELPTLQLPLDFVRPELKSFEGDRVKYTLSSDLAADIREAASNGNATVHMFLMTAFYVLLHKYTGQEDMIVGTVSSARRHEEIKDNIGLFINTLPMRNYPYKEKSFTQLLNEVKSNAINAYENQDYPFEELIEKLEIERNTSRNPLFDVAFDLQSEDNEQIKTANLKFTPHFYEEKTSKFDLCIRSLEINREVQFEIEYCLKLFRRETVEKLLQHYLNIIKEVLDNPAKKIADIQMLSQEEKRQLLIDFNPKRSLTNKTTIHERFEQVAKENPKAVALEYKVGESLVQIHYEELNCKANQLACLLKEKGIGPGKIVGIMTNNSPHIIISILGILKAGGAYLPIDPSYYPENRLLTLINDSEINILLTEESFRHSLFTKATNYDQFKILFYDEIVSQLQNYSQHNLKNMNQPDDLAYVIYTSGTTGNPKGVLIKHSGVVNLSSSVSKPLGISIDSKVLQFASCSFDASVWEIFTTLLNGATLCLVQRDNEFINNLSNILRENAINVVTLPPTILKSIQSDNLPNLKTVVSAGESCTKDIINKWSLGRYFLNAYGPTESTVCATLTDCLTPKSTITIGKPINNINIYIVNSAMQLVPVGIQGELCIGGVGIAAGYLNKQDLTLKKFVPNPFIHGEKMYRTGDLARWLPDGSIEFIGRADQQIKLRGFRIEKDEIEYQLTRHEAVEEAVVIDIEDESGEKSLFAFIVSNSKLDEQEIKRYLAPELPAYMIPSFFIQIDQVPLTANGKIDRKALKELAPNMYMKTSNELPRNEIEQALIEIWKDVLHLNNIDINDNFFNIGGHSLNVIEMVSKAKEAGLVLRVNDLFQYPTIKQLMDHQLVEKAAEVKGGIL</sequence>
<evidence type="ECO:0000256" key="3">
    <source>
        <dbReference type="ARBA" id="ARBA00022450"/>
    </source>
</evidence>
<dbReference type="PROSITE" id="PS50075">
    <property type="entry name" value="CARRIER"/>
    <property type="match status" value="2"/>
</dbReference>
<dbReference type="InterPro" id="IPR010071">
    <property type="entry name" value="AA_adenyl_dom"/>
</dbReference>
<dbReference type="InterPro" id="IPR042099">
    <property type="entry name" value="ANL_N_sf"/>
</dbReference>
<proteinExistence type="inferred from homology"/>
<dbReference type="NCBIfam" id="NF003417">
    <property type="entry name" value="PRK04813.1"/>
    <property type="match status" value="2"/>
</dbReference>
<dbReference type="InterPro" id="IPR025110">
    <property type="entry name" value="AMP-bd_C"/>
</dbReference>
<keyword evidence="8" id="KW-1185">Reference proteome</keyword>
<keyword evidence="3" id="KW-0596">Phosphopantetheine</keyword>
<evidence type="ECO:0000256" key="4">
    <source>
        <dbReference type="ARBA" id="ARBA00022553"/>
    </source>
</evidence>
<dbReference type="PROSITE" id="PS00455">
    <property type="entry name" value="AMP_BINDING"/>
    <property type="match status" value="2"/>
</dbReference>
<comment type="caution">
    <text evidence="7">The sequence shown here is derived from an EMBL/GenBank/DDBJ whole genome shotgun (WGS) entry which is preliminary data.</text>
</comment>
<dbReference type="Gene3D" id="3.30.300.30">
    <property type="match status" value="2"/>
</dbReference>
<evidence type="ECO:0000259" key="6">
    <source>
        <dbReference type="PROSITE" id="PS50075"/>
    </source>
</evidence>
<dbReference type="Gene3D" id="3.30.559.30">
    <property type="entry name" value="Nonribosomal peptide synthetase, condensation domain"/>
    <property type="match status" value="1"/>
</dbReference>
<dbReference type="InterPro" id="IPR036736">
    <property type="entry name" value="ACP-like_sf"/>
</dbReference>
<dbReference type="EMBL" id="JAUSTT010000005">
    <property type="protein sequence ID" value="MDQ0175263.1"/>
    <property type="molecule type" value="Genomic_DNA"/>
</dbReference>
<dbReference type="RefSeq" id="WP_307227435.1">
    <property type="nucleotide sequence ID" value="NZ_JAUSTT010000005.1"/>
</dbReference>
<dbReference type="CDD" id="cd19531">
    <property type="entry name" value="LCL_NRPS-like"/>
    <property type="match status" value="1"/>
</dbReference>
<keyword evidence="4" id="KW-0597">Phosphoprotein</keyword>
<dbReference type="PRINTS" id="PR00154">
    <property type="entry name" value="AMPBINDING"/>
</dbReference>
<evidence type="ECO:0000256" key="1">
    <source>
        <dbReference type="ARBA" id="ARBA00001957"/>
    </source>
</evidence>
<feature type="domain" description="Carrier" evidence="6">
    <location>
        <begin position="521"/>
        <end position="596"/>
    </location>
</feature>
<accession>A0ABT9WQ39</accession>
<keyword evidence="5" id="KW-0045">Antibiotic biosynthesis</keyword>
<dbReference type="SUPFAM" id="SSF56801">
    <property type="entry name" value="Acetyl-CoA synthetase-like"/>
    <property type="match status" value="2"/>
</dbReference>
<comment type="similarity">
    <text evidence="2">Belongs to the ATP-dependent AMP-binding enzyme family.</text>
</comment>
<dbReference type="Pfam" id="PF00550">
    <property type="entry name" value="PP-binding"/>
    <property type="match status" value="2"/>
</dbReference>
<dbReference type="SUPFAM" id="SSF47336">
    <property type="entry name" value="ACP-like"/>
    <property type="match status" value="2"/>
</dbReference>
<dbReference type="InterPro" id="IPR000873">
    <property type="entry name" value="AMP-dep_synth/lig_dom"/>
</dbReference>
<organism evidence="7 8">
    <name type="scientific">Bacillus chungangensis</name>
    <dbReference type="NCBI Taxonomy" id="587633"/>
    <lineage>
        <taxon>Bacteria</taxon>
        <taxon>Bacillati</taxon>
        <taxon>Bacillota</taxon>
        <taxon>Bacilli</taxon>
        <taxon>Bacillales</taxon>
        <taxon>Bacillaceae</taxon>
        <taxon>Bacillus</taxon>
    </lineage>
</organism>
<dbReference type="PANTHER" id="PTHR45527:SF1">
    <property type="entry name" value="FATTY ACID SYNTHASE"/>
    <property type="match status" value="1"/>
</dbReference>
<feature type="domain" description="Carrier" evidence="6">
    <location>
        <begin position="1561"/>
        <end position="1635"/>
    </location>
</feature>